<protein>
    <recommendedName>
        <fullName evidence="3">Lipoprotein</fullName>
    </recommendedName>
</protein>
<comment type="caution">
    <text evidence="1">The sequence shown here is derived from an EMBL/GenBank/DDBJ whole genome shotgun (WGS) entry which is preliminary data.</text>
</comment>
<evidence type="ECO:0000313" key="2">
    <source>
        <dbReference type="Proteomes" id="UP001471651"/>
    </source>
</evidence>
<dbReference type="Proteomes" id="UP001471651">
    <property type="component" value="Unassembled WGS sequence"/>
</dbReference>
<accession>A0ABV0L7U3</accession>
<sequence length="189" mass="21853">MRNAFLLAAIGAVMISGCSTTNQQTNAKVEKTENMTSEQLIGEWGCLTTYPAHDLRSYDRMDIKRDGIFTNLSDTYYPIMNDPEHSLFSYTRYLTGSWVLDDNKITYLFLTQGKIWRQEFKNSPLWKKVKEEKREESVRLIDKIIYKILSEPNSQDESITLSIKVSTSNMFTYKQISGDNTYDGHCGRI</sequence>
<proteinExistence type="predicted"/>
<gene>
    <name evidence="1" type="ORF">ABKW32_18890</name>
</gene>
<dbReference type="RefSeq" id="WP_348578080.1">
    <property type="nucleotide sequence ID" value="NZ_JBDYKN010000039.1"/>
</dbReference>
<dbReference type="EMBL" id="JBDYKN010000039">
    <property type="protein sequence ID" value="MEP7731512.1"/>
    <property type="molecule type" value="Genomic_DNA"/>
</dbReference>
<name>A0ABV0L7U3_9GAMM</name>
<evidence type="ECO:0000313" key="1">
    <source>
        <dbReference type="EMBL" id="MEP7731512.1"/>
    </source>
</evidence>
<organism evidence="1 2">
    <name type="scientific">Marinomonas primoryensis</name>
    <dbReference type="NCBI Taxonomy" id="178399"/>
    <lineage>
        <taxon>Bacteria</taxon>
        <taxon>Pseudomonadati</taxon>
        <taxon>Pseudomonadota</taxon>
        <taxon>Gammaproteobacteria</taxon>
        <taxon>Oceanospirillales</taxon>
        <taxon>Oceanospirillaceae</taxon>
        <taxon>Marinomonas</taxon>
    </lineage>
</organism>
<keyword evidence="2" id="KW-1185">Reference proteome</keyword>
<dbReference type="PROSITE" id="PS51257">
    <property type="entry name" value="PROKAR_LIPOPROTEIN"/>
    <property type="match status" value="1"/>
</dbReference>
<reference evidence="1 2" key="1">
    <citation type="submission" date="2024-05" db="EMBL/GenBank/DDBJ databases">
        <authorList>
            <person name="Busch G.E."/>
            <person name="Sharma I."/>
        </authorList>
    </citation>
    <scope>NUCLEOTIDE SEQUENCE [LARGE SCALE GENOMIC DNA]</scope>
    <source>
        <strain evidence="1 2">23GB23</strain>
    </source>
</reference>
<evidence type="ECO:0008006" key="3">
    <source>
        <dbReference type="Google" id="ProtNLM"/>
    </source>
</evidence>